<name>A0A328NNX4_9ACTN</name>
<dbReference type="Proteomes" id="UP000249419">
    <property type="component" value="Unassembled WGS sequence"/>
</dbReference>
<dbReference type="EMBL" id="PYAG01000009">
    <property type="protein sequence ID" value="RAO35922.1"/>
    <property type="molecule type" value="Genomic_DNA"/>
</dbReference>
<keyword evidence="1" id="KW-1133">Transmembrane helix</keyword>
<evidence type="ECO:0008006" key="4">
    <source>
        <dbReference type="Google" id="ProtNLM"/>
    </source>
</evidence>
<proteinExistence type="predicted"/>
<reference evidence="2 3" key="1">
    <citation type="submission" date="2018-03" db="EMBL/GenBank/DDBJ databases">
        <title>Defining the species Micromonospora saelicesensis and Micromonospora noduli under the framework of genomics.</title>
        <authorList>
            <person name="Riesco R."/>
            <person name="Trujillo M.E."/>
        </authorList>
    </citation>
    <scope>NUCLEOTIDE SEQUENCE [LARGE SCALE GENOMIC DNA]</scope>
    <source>
        <strain evidence="2 3">PSN13</strain>
    </source>
</reference>
<keyword evidence="1" id="KW-0812">Transmembrane</keyword>
<protein>
    <recommendedName>
        <fullName evidence="4">DoxX-like family protein</fullName>
    </recommendedName>
</protein>
<accession>A0A328NNX4</accession>
<keyword evidence="1" id="KW-0472">Membrane</keyword>
<evidence type="ECO:0000256" key="1">
    <source>
        <dbReference type="SAM" id="Phobius"/>
    </source>
</evidence>
<evidence type="ECO:0000313" key="2">
    <source>
        <dbReference type="EMBL" id="RAO35922.1"/>
    </source>
</evidence>
<comment type="caution">
    <text evidence="2">The sequence shown here is derived from an EMBL/GenBank/DDBJ whole genome shotgun (WGS) entry which is preliminary data.</text>
</comment>
<organism evidence="2 3">
    <name type="scientific">Micromonospora saelicesensis</name>
    <dbReference type="NCBI Taxonomy" id="285676"/>
    <lineage>
        <taxon>Bacteria</taxon>
        <taxon>Bacillati</taxon>
        <taxon>Actinomycetota</taxon>
        <taxon>Actinomycetes</taxon>
        <taxon>Micromonosporales</taxon>
        <taxon>Micromonosporaceae</taxon>
        <taxon>Micromonospora</taxon>
    </lineage>
</organism>
<evidence type="ECO:0000313" key="3">
    <source>
        <dbReference type="Proteomes" id="UP000249419"/>
    </source>
</evidence>
<sequence>MIWYMIRRRVDKLANAVGLVSLGFGVVLTAMPRRSAVALGLGDRPVLARAVGLTDLVVGSGVLCGRPRWPWMAARAALNLALTGCYAAEANRSDGGRWAHTGAIAMASLTVVDATLARVLAAQRGGQ</sequence>
<dbReference type="AlphaFoldDB" id="A0A328NNX4"/>
<gene>
    <name evidence="2" type="ORF">PSN13_02346</name>
</gene>
<feature type="transmembrane region" description="Helical" evidence="1">
    <location>
        <begin position="46"/>
        <end position="65"/>
    </location>
</feature>
<dbReference type="RefSeq" id="WP_146766173.1">
    <property type="nucleotide sequence ID" value="NZ_PYAG01000009.1"/>
</dbReference>